<reference evidence="3 4" key="1">
    <citation type="submission" date="2024-11" db="EMBL/GenBank/DDBJ databases">
        <title>Adaptive evolution of stress response genes in parasites aligns with host niche diversity.</title>
        <authorList>
            <person name="Hahn C."/>
            <person name="Resl P."/>
        </authorList>
    </citation>
    <scope>NUCLEOTIDE SEQUENCE [LARGE SCALE GENOMIC DNA]</scope>
    <source>
        <strain evidence="3">EGGRZ-B1_66</strain>
        <tissue evidence="3">Body</tissue>
    </source>
</reference>
<feature type="transmembrane region" description="Helical" evidence="2">
    <location>
        <begin position="105"/>
        <end position="125"/>
    </location>
</feature>
<keyword evidence="2" id="KW-1133">Transmembrane helix</keyword>
<keyword evidence="2" id="KW-0812">Transmembrane</keyword>
<comment type="caution">
    <text evidence="3">The sequence shown here is derived from an EMBL/GenBank/DDBJ whole genome shotgun (WGS) entry which is preliminary data.</text>
</comment>
<organism evidence="3 4">
    <name type="scientific">Cichlidogyrus casuarinus</name>
    <dbReference type="NCBI Taxonomy" id="1844966"/>
    <lineage>
        <taxon>Eukaryota</taxon>
        <taxon>Metazoa</taxon>
        <taxon>Spiralia</taxon>
        <taxon>Lophotrochozoa</taxon>
        <taxon>Platyhelminthes</taxon>
        <taxon>Monogenea</taxon>
        <taxon>Monopisthocotylea</taxon>
        <taxon>Dactylogyridea</taxon>
        <taxon>Ancyrocephalidae</taxon>
        <taxon>Cichlidogyrus</taxon>
    </lineage>
</organism>
<evidence type="ECO:0000256" key="2">
    <source>
        <dbReference type="SAM" id="Phobius"/>
    </source>
</evidence>
<sequence length="355" mass="41837">MNANVTEREFCSDPLFNSSFFNTSSLLLTNCLQYSLLNTPCPFILIFLILIGRFTAHKDVFTRKPRYWKYMLEFFVTIILIICHIANLLVFLIHDETAKVDIICYMTESLLCFTLIVDCFMNYYNRSSYFIRNSWDYFFWLLYIFSFFPRFYYLVTHTKAALYPVDLPFFVLFPAFVRIVCSILIIVLKSVSNKNYPNKLIYTSIGSFGRRYNPEPYSGILSMWSYNWLNPIIIRALRGRICKLEDVFYVRPHESVNKNFKRLLYFWSKLKPANTGNQAKPNQSTDSNDFDDTSRLIQPDQDDSDHANQVSIRRASMALVRSLFAAFGSDLYVCWALMFFQVSYILHNPQGSYKY</sequence>
<accession>A0ABD2Q764</accession>
<keyword evidence="2" id="KW-0472">Membrane</keyword>
<feature type="transmembrane region" description="Helical" evidence="2">
    <location>
        <begin position="32"/>
        <end position="51"/>
    </location>
</feature>
<feature type="transmembrane region" description="Helical" evidence="2">
    <location>
        <begin position="167"/>
        <end position="188"/>
    </location>
</feature>
<proteinExistence type="predicted"/>
<feature type="transmembrane region" description="Helical" evidence="2">
    <location>
        <begin position="137"/>
        <end position="155"/>
    </location>
</feature>
<evidence type="ECO:0000313" key="4">
    <source>
        <dbReference type="Proteomes" id="UP001626550"/>
    </source>
</evidence>
<gene>
    <name evidence="3" type="ORF">Ciccas_006803</name>
</gene>
<dbReference type="AlphaFoldDB" id="A0ABD2Q764"/>
<name>A0ABD2Q764_9PLAT</name>
<keyword evidence="4" id="KW-1185">Reference proteome</keyword>
<feature type="transmembrane region" description="Helical" evidence="2">
    <location>
        <begin position="323"/>
        <end position="346"/>
    </location>
</feature>
<feature type="transmembrane region" description="Helical" evidence="2">
    <location>
        <begin position="72"/>
        <end position="93"/>
    </location>
</feature>
<feature type="compositionally biased region" description="Polar residues" evidence="1">
    <location>
        <begin position="274"/>
        <end position="287"/>
    </location>
</feature>
<evidence type="ECO:0000313" key="3">
    <source>
        <dbReference type="EMBL" id="KAL3314576.1"/>
    </source>
</evidence>
<feature type="region of interest" description="Disordered" evidence="1">
    <location>
        <begin position="274"/>
        <end position="307"/>
    </location>
</feature>
<dbReference type="EMBL" id="JBJKFK010000957">
    <property type="protein sequence ID" value="KAL3314576.1"/>
    <property type="molecule type" value="Genomic_DNA"/>
</dbReference>
<dbReference type="Proteomes" id="UP001626550">
    <property type="component" value="Unassembled WGS sequence"/>
</dbReference>
<protein>
    <submittedName>
        <fullName evidence="3">Uncharacterized protein</fullName>
    </submittedName>
</protein>
<evidence type="ECO:0000256" key="1">
    <source>
        <dbReference type="SAM" id="MobiDB-lite"/>
    </source>
</evidence>